<sequence length="41" mass="5142">MIQIIDICYKLYIYLKYNYFFVIIYEILVAYRKVFVVLLKL</sequence>
<proteinExistence type="predicted"/>
<protein>
    <submittedName>
        <fullName evidence="1">Uncharacterized protein</fullName>
    </submittedName>
</protein>
<dbReference type="AlphaFoldDB" id="A7VWR4"/>
<organism evidence="1 2">
    <name type="scientific">[Clostridium] leptum DSM 753</name>
    <dbReference type="NCBI Taxonomy" id="428125"/>
    <lineage>
        <taxon>Bacteria</taxon>
        <taxon>Bacillati</taxon>
        <taxon>Bacillota</taxon>
        <taxon>Clostridia</taxon>
        <taxon>Eubacteriales</taxon>
        <taxon>Oscillospiraceae</taxon>
        <taxon>Oscillospiraceae incertae sedis</taxon>
    </lineage>
</organism>
<gene>
    <name evidence="1" type="ORF">CLOLEP_03034</name>
</gene>
<evidence type="ECO:0000313" key="2">
    <source>
        <dbReference type="Proteomes" id="UP000003490"/>
    </source>
</evidence>
<accession>A7VWR4</accession>
<name>A7VWR4_9FIRM</name>
<dbReference type="Proteomes" id="UP000003490">
    <property type="component" value="Unassembled WGS sequence"/>
</dbReference>
<reference evidence="1 2" key="1">
    <citation type="submission" date="2007-08" db="EMBL/GenBank/DDBJ databases">
        <title>Draft genome sequence of Clostridium leptum (DSM 753).</title>
        <authorList>
            <person name="Sudarsanam P."/>
            <person name="Ley R."/>
            <person name="Guruge J."/>
            <person name="Turnbaugh P.J."/>
            <person name="Mahowald M."/>
            <person name="Liep D."/>
            <person name="Gordon J."/>
        </authorList>
    </citation>
    <scope>NUCLEOTIDE SEQUENCE [LARGE SCALE GENOMIC DNA]</scope>
    <source>
        <strain evidence="1 2">DSM 753</strain>
    </source>
</reference>
<dbReference type="HOGENOM" id="CLU_3268073_0_0_9"/>
<dbReference type="EMBL" id="ABCB02000020">
    <property type="protein sequence ID" value="EDO60211.1"/>
    <property type="molecule type" value="Genomic_DNA"/>
</dbReference>
<evidence type="ECO:0000313" key="1">
    <source>
        <dbReference type="EMBL" id="EDO60211.1"/>
    </source>
</evidence>
<comment type="caution">
    <text evidence="1">The sequence shown here is derived from an EMBL/GenBank/DDBJ whole genome shotgun (WGS) entry which is preliminary data.</text>
</comment>
<reference evidence="1 2" key="2">
    <citation type="submission" date="2007-08" db="EMBL/GenBank/DDBJ databases">
        <authorList>
            <person name="Fulton L."/>
            <person name="Clifton S."/>
            <person name="Fulton B."/>
            <person name="Xu J."/>
            <person name="Minx P."/>
            <person name="Pepin K.H."/>
            <person name="Johnson M."/>
            <person name="Thiruvilangam P."/>
            <person name="Bhonagiri V."/>
            <person name="Nash W.E."/>
            <person name="Wang C."/>
            <person name="Mardis E.R."/>
            <person name="Wilson R.K."/>
        </authorList>
    </citation>
    <scope>NUCLEOTIDE SEQUENCE [LARGE SCALE GENOMIC DNA]</scope>
    <source>
        <strain evidence="1 2">DSM 753</strain>
    </source>
</reference>